<feature type="region of interest" description="Disordered" evidence="1">
    <location>
        <begin position="75"/>
        <end position="120"/>
    </location>
</feature>
<feature type="compositionally biased region" description="Basic and acidic residues" evidence="1">
    <location>
        <begin position="79"/>
        <end position="90"/>
    </location>
</feature>
<feature type="compositionally biased region" description="Basic and acidic residues" evidence="1">
    <location>
        <begin position="215"/>
        <end position="227"/>
    </location>
</feature>
<protein>
    <submittedName>
        <fullName evidence="2">Uncharacterized protein</fullName>
    </submittedName>
</protein>
<dbReference type="AlphaFoldDB" id="A0A194UY68"/>
<evidence type="ECO:0000313" key="3">
    <source>
        <dbReference type="Proteomes" id="UP000078576"/>
    </source>
</evidence>
<accession>A0A194UY68</accession>
<gene>
    <name evidence="2" type="ORF">VP1G_03903</name>
</gene>
<dbReference type="Proteomes" id="UP000078576">
    <property type="component" value="Unassembled WGS sequence"/>
</dbReference>
<evidence type="ECO:0000256" key="1">
    <source>
        <dbReference type="SAM" id="MobiDB-lite"/>
    </source>
</evidence>
<reference evidence="3" key="1">
    <citation type="submission" date="2014-12" db="EMBL/GenBank/DDBJ databases">
        <title>Genome Sequence of Valsa Canker Pathogens Uncovers a Specific Adaption of Colonization on Woody Bark.</title>
        <authorList>
            <person name="Yin Z."/>
            <person name="Liu H."/>
            <person name="Gao X."/>
            <person name="Li Z."/>
            <person name="Song N."/>
            <person name="Ke X."/>
            <person name="Dai Q."/>
            <person name="Wu Y."/>
            <person name="Sun Y."/>
            <person name="Xu J.-R."/>
            <person name="Kang Z.K."/>
            <person name="Wang L."/>
            <person name="Huang L."/>
        </authorList>
    </citation>
    <scope>NUCLEOTIDE SEQUENCE [LARGE SCALE GENOMIC DNA]</scope>
    <source>
        <strain evidence="3">SXYL134</strain>
    </source>
</reference>
<dbReference type="EMBL" id="KN714690">
    <property type="protein sequence ID" value="KUI56531.1"/>
    <property type="molecule type" value="Genomic_DNA"/>
</dbReference>
<organism evidence="2 3">
    <name type="scientific">Cytospora mali</name>
    <name type="common">Apple Valsa canker fungus</name>
    <name type="synonym">Valsa mali</name>
    <dbReference type="NCBI Taxonomy" id="578113"/>
    <lineage>
        <taxon>Eukaryota</taxon>
        <taxon>Fungi</taxon>
        <taxon>Dikarya</taxon>
        <taxon>Ascomycota</taxon>
        <taxon>Pezizomycotina</taxon>
        <taxon>Sordariomycetes</taxon>
        <taxon>Sordariomycetidae</taxon>
        <taxon>Diaporthales</taxon>
        <taxon>Cytosporaceae</taxon>
        <taxon>Cytospora</taxon>
    </lineage>
</organism>
<name>A0A194UY68_CYTMA</name>
<feature type="region of interest" description="Disordered" evidence="1">
    <location>
        <begin position="1"/>
        <end position="22"/>
    </location>
</feature>
<feature type="region of interest" description="Disordered" evidence="1">
    <location>
        <begin position="212"/>
        <end position="234"/>
    </location>
</feature>
<dbReference type="OrthoDB" id="5377226at2759"/>
<keyword evidence="3" id="KW-1185">Reference proteome</keyword>
<proteinExistence type="predicted"/>
<sequence length="265" mass="30189">MPSLTQPPLSKKRRHDDHDANGEYHLLYGNSYTGYSFPSADKTFLSPQDFHHDFYQQHHATHPRKIVQISSPLAKKMRMNSERSGSEDQKQTPLTPTLRHNHSRSPSATKVAPKAPTTSSNNLLSPCHICHRKPTKKNELDCYADCEGCGERTCYVCIRECLGWKTTEHADRFDREVLMRDHDNREQEDTQTEHFDRSFSMEDAPIGENLQHNTQRNDLEADQDPTKRGGTWGNGNRGHRGRICSQCCVEQGPEGEVICLGCLES</sequence>
<evidence type="ECO:0000313" key="2">
    <source>
        <dbReference type="EMBL" id="KUI56531.1"/>
    </source>
</evidence>